<evidence type="ECO:0000313" key="3">
    <source>
        <dbReference type="Proteomes" id="UP001501288"/>
    </source>
</evidence>
<gene>
    <name evidence="2" type="ORF">GCM10009762_29260</name>
</gene>
<feature type="compositionally biased region" description="Acidic residues" evidence="1">
    <location>
        <begin position="18"/>
        <end position="33"/>
    </location>
</feature>
<protein>
    <submittedName>
        <fullName evidence="2">Uncharacterized protein</fullName>
    </submittedName>
</protein>
<organism evidence="2 3">
    <name type="scientific">Dermacoccus barathri</name>
    <dbReference type="NCBI Taxonomy" id="322601"/>
    <lineage>
        <taxon>Bacteria</taxon>
        <taxon>Bacillati</taxon>
        <taxon>Actinomycetota</taxon>
        <taxon>Actinomycetes</taxon>
        <taxon>Micrococcales</taxon>
        <taxon>Dermacoccaceae</taxon>
        <taxon>Dermacoccus</taxon>
    </lineage>
</organism>
<dbReference type="RefSeq" id="WP_346031065.1">
    <property type="nucleotide sequence ID" value="NZ_BAAANV010000069.1"/>
</dbReference>
<feature type="region of interest" description="Disordered" evidence="1">
    <location>
        <begin position="18"/>
        <end position="72"/>
    </location>
</feature>
<evidence type="ECO:0000256" key="1">
    <source>
        <dbReference type="SAM" id="MobiDB-lite"/>
    </source>
</evidence>
<accession>A0ABN2C940</accession>
<proteinExistence type="predicted"/>
<reference evidence="2 3" key="1">
    <citation type="journal article" date="2019" name="Int. J. Syst. Evol. Microbiol.">
        <title>The Global Catalogue of Microorganisms (GCM) 10K type strain sequencing project: providing services to taxonomists for standard genome sequencing and annotation.</title>
        <authorList>
            <consortium name="The Broad Institute Genomics Platform"/>
            <consortium name="The Broad Institute Genome Sequencing Center for Infectious Disease"/>
            <person name="Wu L."/>
            <person name="Ma J."/>
        </authorList>
    </citation>
    <scope>NUCLEOTIDE SEQUENCE [LARGE SCALE GENOMIC DNA]</scope>
    <source>
        <strain evidence="2 3">JCM 14588</strain>
    </source>
</reference>
<keyword evidence="3" id="KW-1185">Reference proteome</keyword>
<feature type="compositionally biased region" description="Low complexity" evidence="1">
    <location>
        <begin position="51"/>
        <end position="72"/>
    </location>
</feature>
<comment type="caution">
    <text evidence="2">The sequence shown here is derived from an EMBL/GenBank/DDBJ whole genome shotgun (WGS) entry which is preliminary data.</text>
</comment>
<evidence type="ECO:0000313" key="2">
    <source>
        <dbReference type="EMBL" id="GAA1554686.1"/>
    </source>
</evidence>
<dbReference type="Proteomes" id="UP001501288">
    <property type="component" value="Unassembled WGS sequence"/>
</dbReference>
<name>A0ABN2C940_9MICO</name>
<dbReference type="EMBL" id="BAAANV010000069">
    <property type="protein sequence ID" value="GAA1554686.1"/>
    <property type="molecule type" value="Genomic_DNA"/>
</dbReference>
<sequence length="72" mass="7703">MAEEGDEELELLEELGELVDEEELDGSDVEEATEPGSSSLLRPPSNCFAKRVAPTRATDPTTAAVTTPTKAR</sequence>